<accession>A0A9X1I316</accession>
<gene>
    <name evidence="1" type="ORF">LG649_14885</name>
</gene>
<dbReference type="InterPro" id="IPR018534">
    <property type="entry name" value="Tet_reg_excision_RteC"/>
</dbReference>
<dbReference type="Proteomes" id="UP001139199">
    <property type="component" value="Unassembled WGS sequence"/>
</dbReference>
<dbReference type="Pfam" id="PF09357">
    <property type="entry name" value="RteC"/>
    <property type="match status" value="1"/>
</dbReference>
<evidence type="ECO:0000313" key="1">
    <source>
        <dbReference type="EMBL" id="MCB4800135.1"/>
    </source>
</evidence>
<dbReference type="AlphaFoldDB" id="A0A9X1I316"/>
<dbReference type="RefSeq" id="WP_226544615.1">
    <property type="nucleotide sequence ID" value="NZ_JAJAPW010000009.1"/>
</dbReference>
<name>A0A9X1I316_9FLAO</name>
<keyword evidence="2" id="KW-1185">Reference proteome</keyword>
<dbReference type="EMBL" id="JAJAPW010000009">
    <property type="protein sequence ID" value="MCB4800135.1"/>
    <property type="molecule type" value="Genomic_DNA"/>
</dbReference>
<reference evidence="1" key="1">
    <citation type="submission" date="2021-10" db="EMBL/GenBank/DDBJ databases">
        <title>Tamlana sargassums sp. nov., and Tamlana laminarinivorans sp. nov., two new bacteria isolated from the brown alga.</title>
        <authorList>
            <person name="Li J."/>
        </authorList>
    </citation>
    <scope>NUCLEOTIDE SEQUENCE</scope>
    <source>
        <strain evidence="1">PT2-4</strain>
    </source>
</reference>
<comment type="caution">
    <text evidence="1">The sequence shown here is derived from an EMBL/GenBank/DDBJ whole genome shotgun (WGS) entry which is preliminary data.</text>
</comment>
<organism evidence="1 2">
    <name type="scientific">Neotamlana laminarinivorans</name>
    <dbReference type="NCBI Taxonomy" id="2883124"/>
    <lineage>
        <taxon>Bacteria</taxon>
        <taxon>Pseudomonadati</taxon>
        <taxon>Bacteroidota</taxon>
        <taxon>Flavobacteriia</taxon>
        <taxon>Flavobacteriales</taxon>
        <taxon>Flavobacteriaceae</taxon>
        <taxon>Neotamlana</taxon>
    </lineage>
</organism>
<proteinExistence type="predicted"/>
<sequence length="277" mass="32619">MKLNSLNQVATELKRQLKLINKQENDRVNRLKLCYDTSCEALTKLKQKFKLNEPQTDEEEVHFFKNIKPVVLSKVIKYGMLCDFEIKHVVLPSEIKLKEYKNCIKMLKVYFEENQEFYKYYRMKDTSYDQKYFTRLKRNETLHAQAMFYAIDSDFSTSHDVILATFMAYENIFNYVENQIAVLQNQPKSHKNLNRSVLKWTANKSDLVELIYALQTAGAINNGGITLKDLVESLEDVFNIQLGDYSRIFYDIQLRSNPTKFLGQLQDALEIKIERSL</sequence>
<evidence type="ECO:0000313" key="2">
    <source>
        <dbReference type="Proteomes" id="UP001139199"/>
    </source>
</evidence>
<protein>
    <submittedName>
        <fullName evidence="1">RteC domain-containing protein</fullName>
    </submittedName>
</protein>